<feature type="domain" description="Peptidase C14 caspase" evidence="1">
    <location>
        <begin position="6"/>
        <end position="267"/>
    </location>
</feature>
<dbReference type="InterPro" id="IPR029030">
    <property type="entry name" value="Caspase-like_dom_sf"/>
</dbReference>
<dbReference type="Proteomes" id="UP000219612">
    <property type="component" value="Unassembled WGS sequence"/>
</dbReference>
<evidence type="ECO:0000313" key="3">
    <source>
        <dbReference type="Proteomes" id="UP000219612"/>
    </source>
</evidence>
<dbReference type="GO" id="GO:0004197">
    <property type="term" value="F:cysteine-type endopeptidase activity"/>
    <property type="evidence" value="ECO:0007669"/>
    <property type="project" value="InterPro"/>
</dbReference>
<dbReference type="Gene3D" id="3.40.50.1460">
    <property type="match status" value="1"/>
</dbReference>
<dbReference type="GO" id="GO:0005737">
    <property type="term" value="C:cytoplasm"/>
    <property type="evidence" value="ECO:0007669"/>
    <property type="project" value="TreeGrafter"/>
</dbReference>
<dbReference type="Pfam" id="PF00656">
    <property type="entry name" value="Peptidase_C14"/>
    <property type="match status" value="1"/>
</dbReference>
<dbReference type="SUPFAM" id="SSF53474">
    <property type="entry name" value="alpha/beta-Hydrolases"/>
    <property type="match status" value="1"/>
</dbReference>
<organism evidence="2 3">
    <name type="scientific">Paractinoplanes atraurantiacus</name>
    <dbReference type="NCBI Taxonomy" id="1036182"/>
    <lineage>
        <taxon>Bacteria</taxon>
        <taxon>Bacillati</taxon>
        <taxon>Actinomycetota</taxon>
        <taxon>Actinomycetes</taxon>
        <taxon>Micromonosporales</taxon>
        <taxon>Micromonosporaceae</taxon>
        <taxon>Paractinoplanes</taxon>
    </lineage>
</organism>
<sequence length="1105" mass="117098">MAGKLFALLVGIDHYLSNEAPTLSGCVNDIDRLAAVLQSSGAPPGGTELVLRTLRDAEATRAEIIAAFRAHLGQAGPDDIALFSFSGHGSQGVAPPEFARIEQDLLLETLVCHDSRTPGVRDLADKELAKLIHEVSQSGASVVVILDACHAANGTREPGPGVRRAPVDESPRPLDSFIVDPDELVKLGAAGPSGWTPGRHLLLAACRADEEAKEIWVNARKCGVFSYYLAKTLSEAARDLTYREVFTRTAALVRTRVRDQNPQLEAVRVADFDQIFLGGAGNRSPHFSVTWNDDFGWVVDAGAVHGIPAPDGAETTAFALFPPGTPEDELHDLAGASGRAVVRRVQPGFSAVDLKPTQPDRTQTWTAVVTTSPLVRMPVVLDGDAALLQAARDLLTPSLFVREAADGEAEYGLTATGGGYEIRRLPDGQPVAPRLTGADAAVGSLEHIARWRRVADLGNRSALATTNVKLRIHAWNDEIAALGGDPPELPVDGELRLAYEFRQGAWRPPRIKISLENTGSQALYCSVLVMPETYSIVSGLYPSGRVRLAPGERAWANDDLPLRVSVPDEFARLGVVTLDHIVKLVVSTGDADMTVLDQSDLSQLERPVLNRALDPPLSTLDRLLRRVQLRHFEPEAREPIADWAAGEIKVTVVRPREAVPVPAAGGEAELAPAVVLIGHNALAGASARLTTEDLATREVRGPALPPLLRDSPAAHLVEFLVTGSGMAGPSVLELAVPPGFDHRGVTADEPLVLRAGIPLAEGEELLPIGRLLPLGDARPVDGGAEVRLVRLPAAGPDGVIRVYFRRLTGTPAPPGGLAVAERGPDGVVTYEREPGLIRQRVGAASSIRLFVPGLVGDSRDLPGAEAGELLLTFDHSCPDVEVQTCATALAAALADAGLEPGHGRPLHVVAHSVGGLIARWFIEKAGGAQVVTSLTMLGTPNAGVSWPRLPEWATLALALGLNRLTTMTWPPEALSALLALGRREDPKAGHQLRPDSELLRELAASPDPGVPYLAVAGTASTLAGAVDKQDDGSTTVGRLLDRLRLPGVSDIAALAFLRAPNDLLVSEDSATRLPDGRQPVPVALRADCDHLTYPGLTYPGMAPPP</sequence>
<evidence type="ECO:0000313" key="2">
    <source>
        <dbReference type="EMBL" id="SNY39083.1"/>
    </source>
</evidence>
<dbReference type="InterPro" id="IPR029058">
    <property type="entry name" value="AB_hydrolase_fold"/>
</dbReference>
<keyword evidence="3" id="KW-1185">Reference proteome</keyword>
<protein>
    <submittedName>
        <fullName evidence="2">Caspase domain-containing protein</fullName>
    </submittedName>
</protein>
<dbReference type="SUPFAM" id="SSF52129">
    <property type="entry name" value="Caspase-like"/>
    <property type="match status" value="1"/>
</dbReference>
<dbReference type="AlphaFoldDB" id="A0A285HTX8"/>
<dbReference type="EMBL" id="OBDY01000005">
    <property type="protein sequence ID" value="SNY39083.1"/>
    <property type="molecule type" value="Genomic_DNA"/>
</dbReference>
<proteinExistence type="predicted"/>
<evidence type="ECO:0000259" key="1">
    <source>
        <dbReference type="Pfam" id="PF00656"/>
    </source>
</evidence>
<dbReference type="InterPro" id="IPR050452">
    <property type="entry name" value="Metacaspase"/>
</dbReference>
<reference evidence="2 3" key="1">
    <citation type="submission" date="2017-09" db="EMBL/GenBank/DDBJ databases">
        <authorList>
            <person name="Ehlers B."/>
            <person name="Leendertz F.H."/>
        </authorList>
    </citation>
    <scope>NUCLEOTIDE SEQUENCE [LARGE SCALE GENOMIC DNA]</scope>
    <source>
        <strain evidence="2 3">CGMCC 4.6857</strain>
    </source>
</reference>
<accession>A0A285HTX8</accession>
<gene>
    <name evidence="2" type="ORF">SAMN05421748_105305</name>
</gene>
<dbReference type="PANTHER" id="PTHR48104">
    <property type="entry name" value="METACASPASE-4"/>
    <property type="match status" value="1"/>
</dbReference>
<name>A0A285HTX8_9ACTN</name>
<dbReference type="OrthoDB" id="8447555at2"/>
<dbReference type="InterPro" id="IPR011600">
    <property type="entry name" value="Pept_C14_caspase"/>
</dbReference>
<dbReference type="Gene3D" id="3.40.50.1820">
    <property type="entry name" value="alpha/beta hydrolase"/>
    <property type="match status" value="1"/>
</dbReference>
<dbReference type="GO" id="GO:0006508">
    <property type="term" value="P:proteolysis"/>
    <property type="evidence" value="ECO:0007669"/>
    <property type="project" value="InterPro"/>
</dbReference>
<dbReference type="PANTHER" id="PTHR48104:SF30">
    <property type="entry name" value="METACASPASE-1"/>
    <property type="match status" value="1"/>
</dbReference>
<dbReference type="RefSeq" id="WP_097320649.1">
    <property type="nucleotide sequence ID" value="NZ_OBDY01000005.1"/>
</dbReference>